<organism evidence="3">
    <name type="scientific">Leptosphaeria maculans (strain JN3 / isolate v23.1.3 / race Av1-4-5-6-7-8)</name>
    <name type="common">Blackleg fungus</name>
    <name type="synonym">Phoma lingam</name>
    <dbReference type="NCBI Taxonomy" id="985895"/>
    <lineage>
        <taxon>Eukaryota</taxon>
        <taxon>Fungi</taxon>
        <taxon>Dikarya</taxon>
        <taxon>Ascomycota</taxon>
        <taxon>Pezizomycotina</taxon>
        <taxon>Dothideomycetes</taxon>
        <taxon>Pleosporomycetidae</taxon>
        <taxon>Pleosporales</taxon>
        <taxon>Pleosporineae</taxon>
        <taxon>Leptosphaeriaceae</taxon>
        <taxon>Plenodomus</taxon>
        <taxon>Plenodomus lingam/Leptosphaeria maculans species complex</taxon>
    </lineage>
</organism>
<keyword evidence="3" id="KW-1185">Reference proteome</keyword>
<accession>E4ZHJ6</accession>
<feature type="compositionally biased region" description="Basic and acidic residues" evidence="1">
    <location>
        <begin position="1"/>
        <end position="14"/>
    </location>
</feature>
<evidence type="ECO:0000313" key="2">
    <source>
        <dbReference type="EMBL" id="CBX90829.1"/>
    </source>
</evidence>
<feature type="region of interest" description="Disordered" evidence="1">
    <location>
        <begin position="1"/>
        <end position="27"/>
    </location>
</feature>
<name>E4ZHJ6_LEPMJ</name>
<gene>
    <name evidence="2" type="ORF">LEMA_P058630.1</name>
</gene>
<evidence type="ECO:0000256" key="1">
    <source>
        <dbReference type="SAM" id="MobiDB-lite"/>
    </source>
</evidence>
<reference evidence="3" key="1">
    <citation type="journal article" date="2011" name="Nat. Commun.">
        <title>Effector diversification within compartments of the Leptosphaeria maculans genome affected by Repeat-Induced Point mutations.</title>
        <authorList>
            <person name="Rouxel T."/>
            <person name="Grandaubert J."/>
            <person name="Hane J.K."/>
            <person name="Hoede C."/>
            <person name="van de Wouw A.P."/>
            <person name="Couloux A."/>
            <person name="Dominguez V."/>
            <person name="Anthouard V."/>
            <person name="Bally P."/>
            <person name="Bourras S."/>
            <person name="Cozijnsen A.J."/>
            <person name="Ciuffetti L.M."/>
            <person name="Degrave A."/>
            <person name="Dilmaghani A."/>
            <person name="Duret L."/>
            <person name="Fudal I."/>
            <person name="Goodwin S.B."/>
            <person name="Gout L."/>
            <person name="Glaser N."/>
            <person name="Linglin J."/>
            <person name="Kema G.H.J."/>
            <person name="Lapalu N."/>
            <person name="Lawrence C.B."/>
            <person name="May K."/>
            <person name="Meyer M."/>
            <person name="Ollivier B."/>
            <person name="Poulain J."/>
            <person name="Schoch C.L."/>
            <person name="Simon A."/>
            <person name="Spatafora J.W."/>
            <person name="Stachowiak A."/>
            <person name="Turgeon B.G."/>
            <person name="Tyler B.M."/>
            <person name="Vincent D."/>
            <person name="Weissenbach J."/>
            <person name="Amselem J."/>
            <person name="Quesneville H."/>
            <person name="Oliver R.P."/>
            <person name="Wincker P."/>
            <person name="Balesdent M.-H."/>
            <person name="Howlett B.J."/>
        </authorList>
    </citation>
    <scope>NUCLEOTIDE SEQUENCE [LARGE SCALE GENOMIC DNA]</scope>
    <source>
        <strain evidence="3">JN3 / isolate v23.1.3 / race Av1-4-5-6-7-8</strain>
    </source>
</reference>
<dbReference type="EMBL" id="FP929065">
    <property type="protein sequence ID" value="CBX90829.1"/>
    <property type="molecule type" value="Genomic_DNA"/>
</dbReference>
<dbReference type="HOGENOM" id="CLU_3069118_0_0_1"/>
<dbReference type="Proteomes" id="UP000002668">
    <property type="component" value="Genome"/>
</dbReference>
<sequence length="53" mass="5746">MPKKNGEDRGKSETKAPPNGMQTPREARLGWRISLMSLIHGHDGSLAAAEVSM</sequence>
<protein>
    <submittedName>
        <fullName evidence="2">Predicted protein</fullName>
    </submittedName>
</protein>
<dbReference type="AlphaFoldDB" id="E4ZHJ6"/>
<proteinExistence type="predicted"/>
<evidence type="ECO:0000313" key="3">
    <source>
        <dbReference type="Proteomes" id="UP000002668"/>
    </source>
</evidence>
<dbReference type="InParanoid" id="E4ZHJ6"/>
<dbReference type="VEuPathDB" id="FungiDB:LEMA_P058630.1"/>